<reference evidence="2" key="1">
    <citation type="submission" date="2023-06" db="EMBL/GenBank/DDBJ databases">
        <title>Multi-omics analyses reveal the molecular pathogenesis toolkit of Lasiodiplodia hormozganensis, a cross-kingdom pathogen.</title>
        <authorList>
            <person name="Felix C."/>
            <person name="Meneses R."/>
            <person name="Goncalves M.F.M."/>
            <person name="Tilleman L."/>
            <person name="Duarte A.S."/>
            <person name="Jorrin-Novo J.V."/>
            <person name="Van De Peer Y."/>
            <person name="Deforce D."/>
            <person name="Van Nieuwerburgh F."/>
            <person name="Esteves A.C."/>
            <person name="Alves A."/>
        </authorList>
    </citation>
    <scope>NUCLEOTIDE SEQUENCE</scope>
    <source>
        <strain evidence="2">CBS 339.90</strain>
    </source>
</reference>
<name>A0AA39XYZ4_9PEZI</name>
<feature type="compositionally biased region" description="Basic residues" evidence="1">
    <location>
        <begin position="1"/>
        <end position="11"/>
    </location>
</feature>
<keyword evidence="3" id="KW-1185">Reference proteome</keyword>
<feature type="compositionally biased region" description="Low complexity" evidence="1">
    <location>
        <begin position="36"/>
        <end position="55"/>
    </location>
</feature>
<proteinExistence type="predicted"/>
<sequence>MSYNKNTRRTGARASAVPLPPPPPLTDLAEWPYLESSAARTRNASATATGGSNSAQQKLGDVSGGSLPRQDVSEAEAQDEYSMVTEQCTTNLTRQAVLEPEAQSGTAISRDSGMLAQEMPPEQQPGESFQELVDRHRTLALSVPVTWEDGGPSSLAPPNGDEPPPNNGAGASHPARDADGAPFPTEWWAALPEGLSPEKAKAVWLEKGRPNCTACGRAHPPPHNDLVARQNKQQRRRQQKLEHRAKQQAAAAATPEVKKEPEEAAPFTTRAQSSAAAGKRQNNRCQRCGNFHSGPCRAPWCDKCGSAHFKKKGEPCKKRDKEVIAGAVSAIQDDPALARDLAQADSERPGTSEEMRTLMAAILASGDPAQAAAMTRAYVELRDERAASQQQQQQQQQQQDRPPPRQNQRGRSSHRPRGRSASPRREGSGGGGSYRERSPNMRRNNNKGGGRGPSRRSPRNG</sequence>
<protein>
    <submittedName>
        <fullName evidence="2">Uncharacterized protein</fullName>
    </submittedName>
</protein>
<feature type="region of interest" description="Disordered" evidence="1">
    <location>
        <begin position="333"/>
        <end position="461"/>
    </location>
</feature>
<feature type="compositionally biased region" description="Basic and acidic residues" evidence="1">
    <location>
        <begin position="345"/>
        <end position="356"/>
    </location>
</feature>
<feature type="region of interest" description="Disordered" evidence="1">
    <location>
        <begin position="1"/>
        <end position="186"/>
    </location>
</feature>
<dbReference type="AlphaFoldDB" id="A0AA39XYZ4"/>
<dbReference type="Proteomes" id="UP001175001">
    <property type="component" value="Unassembled WGS sequence"/>
</dbReference>
<feature type="compositionally biased region" description="Polar residues" evidence="1">
    <location>
        <begin position="84"/>
        <end position="94"/>
    </location>
</feature>
<evidence type="ECO:0000256" key="1">
    <source>
        <dbReference type="SAM" id="MobiDB-lite"/>
    </source>
</evidence>
<accession>A0AA39XYZ4</accession>
<gene>
    <name evidence="2" type="ORF">DIS24_g9091</name>
</gene>
<evidence type="ECO:0000313" key="3">
    <source>
        <dbReference type="Proteomes" id="UP001175001"/>
    </source>
</evidence>
<dbReference type="EMBL" id="JAUJDW010000075">
    <property type="protein sequence ID" value="KAK0642385.1"/>
    <property type="molecule type" value="Genomic_DNA"/>
</dbReference>
<comment type="caution">
    <text evidence="2">The sequence shown here is derived from an EMBL/GenBank/DDBJ whole genome shotgun (WGS) entry which is preliminary data.</text>
</comment>
<feature type="region of interest" description="Disordered" evidence="1">
    <location>
        <begin position="211"/>
        <end position="283"/>
    </location>
</feature>
<organism evidence="2 3">
    <name type="scientific">Lasiodiplodia hormozganensis</name>
    <dbReference type="NCBI Taxonomy" id="869390"/>
    <lineage>
        <taxon>Eukaryota</taxon>
        <taxon>Fungi</taxon>
        <taxon>Dikarya</taxon>
        <taxon>Ascomycota</taxon>
        <taxon>Pezizomycotina</taxon>
        <taxon>Dothideomycetes</taxon>
        <taxon>Dothideomycetes incertae sedis</taxon>
        <taxon>Botryosphaeriales</taxon>
        <taxon>Botryosphaeriaceae</taxon>
        <taxon>Lasiodiplodia</taxon>
    </lineage>
</organism>
<feature type="compositionally biased region" description="Low complexity" evidence="1">
    <location>
        <begin position="389"/>
        <end position="410"/>
    </location>
</feature>
<evidence type="ECO:0000313" key="2">
    <source>
        <dbReference type="EMBL" id="KAK0642385.1"/>
    </source>
</evidence>